<dbReference type="InterPro" id="IPR029006">
    <property type="entry name" value="ADF-H/Gelsolin-like_dom_sf"/>
</dbReference>
<dbReference type="InterPro" id="IPR017904">
    <property type="entry name" value="ADF/Cofilin"/>
</dbReference>
<dbReference type="STRING" id="56216.A0A1A6HTB8"/>
<reference evidence="6 7" key="1">
    <citation type="submission" date="2016-06" db="EMBL/GenBank/DDBJ databases">
        <title>The Draft Genome Sequence and Annotation of the Desert Woodrat Neotoma lepida.</title>
        <authorList>
            <person name="Campbell M."/>
            <person name="Oakeson K.F."/>
            <person name="Yandell M."/>
            <person name="Halpert J.R."/>
            <person name="Dearing D."/>
        </authorList>
    </citation>
    <scope>NUCLEOTIDE SEQUENCE [LARGE SCALE GENOMIC DNA]</scope>
    <source>
        <strain evidence="6">417</strain>
        <tissue evidence="6">Liver</tissue>
    </source>
</reference>
<dbReference type="EMBL" id="LZPO01017285">
    <property type="protein sequence ID" value="OBS81250.1"/>
    <property type="molecule type" value="Genomic_DNA"/>
</dbReference>
<dbReference type="OrthoDB" id="10249245at2759"/>
<dbReference type="Pfam" id="PF00241">
    <property type="entry name" value="Cofilin_ADF"/>
    <property type="match status" value="1"/>
</dbReference>
<dbReference type="SUPFAM" id="SSF55753">
    <property type="entry name" value="Actin depolymerizing proteins"/>
    <property type="match status" value="1"/>
</dbReference>
<feature type="non-terminal residue" evidence="6">
    <location>
        <position position="228"/>
    </location>
</feature>
<dbReference type="Proteomes" id="UP000092124">
    <property type="component" value="Unassembled WGS sequence"/>
</dbReference>
<dbReference type="GO" id="GO:0015629">
    <property type="term" value="C:actin cytoskeleton"/>
    <property type="evidence" value="ECO:0007669"/>
    <property type="project" value="InterPro"/>
</dbReference>
<dbReference type="Gene3D" id="3.40.20.10">
    <property type="entry name" value="Severin"/>
    <property type="match status" value="1"/>
</dbReference>
<keyword evidence="3" id="KW-0009">Actin-binding</keyword>
<keyword evidence="7" id="KW-1185">Reference proteome</keyword>
<comment type="caution">
    <text evidence="6">The sequence shown here is derived from an EMBL/GenBank/DDBJ whole genome shotgun (WGS) entry which is preliminary data.</text>
</comment>
<protein>
    <recommendedName>
        <fullName evidence="5">ADF-H domain-containing protein</fullName>
    </recommendedName>
</protein>
<name>A0A1A6HTB8_NEOLE</name>
<evidence type="ECO:0000313" key="7">
    <source>
        <dbReference type="Proteomes" id="UP000092124"/>
    </source>
</evidence>
<dbReference type="GO" id="GO:0030042">
    <property type="term" value="P:actin filament depolymerization"/>
    <property type="evidence" value="ECO:0007669"/>
    <property type="project" value="InterPro"/>
</dbReference>
<keyword evidence="2" id="KW-0007">Acetylation</keyword>
<evidence type="ECO:0000259" key="5">
    <source>
        <dbReference type="PROSITE" id="PS51263"/>
    </source>
</evidence>
<sequence>MTPACGSLKRGPPLIGLPNFTANSNHPSYSHHHILAPYFRRKPSTPSRPGQLPEKQCSTSAPQKLHSQDLTGSEKAYCVVDGNPKPDIKVLAELLIAAAASDPVMFVKSKVPVKQHIALRNMVSGITVSDVIFKMFNVMKVFKSSMTEEDKKNSILEKVKKNMVEDMGQTMLTKDCCYALHYTTYEAKKSKKKDLGFSFWTPESEPLRNKIIYASSKDAYYEETENDQ</sequence>
<evidence type="ECO:0000256" key="3">
    <source>
        <dbReference type="ARBA" id="ARBA00023203"/>
    </source>
</evidence>
<evidence type="ECO:0000256" key="4">
    <source>
        <dbReference type="SAM" id="MobiDB-lite"/>
    </source>
</evidence>
<feature type="region of interest" description="Disordered" evidence="4">
    <location>
        <begin position="43"/>
        <end position="68"/>
    </location>
</feature>
<organism evidence="6 7">
    <name type="scientific">Neotoma lepida</name>
    <name type="common">Desert woodrat</name>
    <dbReference type="NCBI Taxonomy" id="56216"/>
    <lineage>
        <taxon>Eukaryota</taxon>
        <taxon>Metazoa</taxon>
        <taxon>Chordata</taxon>
        <taxon>Craniata</taxon>
        <taxon>Vertebrata</taxon>
        <taxon>Euteleostomi</taxon>
        <taxon>Mammalia</taxon>
        <taxon>Eutheria</taxon>
        <taxon>Euarchontoglires</taxon>
        <taxon>Glires</taxon>
        <taxon>Rodentia</taxon>
        <taxon>Myomorpha</taxon>
        <taxon>Muroidea</taxon>
        <taxon>Cricetidae</taxon>
        <taxon>Neotominae</taxon>
        <taxon>Neotoma</taxon>
    </lineage>
</organism>
<dbReference type="PROSITE" id="PS51263">
    <property type="entry name" value="ADF_H"/>
    <property type="match status" value="1"/>
</dbReference>
<feature type="domain" description="ADF-H" evidence="5">
    <location>
        <begin position="110"/>
        <end position="228"/>
    </location>
</feature>
<accession>A0A1A6HTB8</accession>
<dbReference type="GO" id="GO:0003779">
    <property type="term" value="F:actin binding"/>
    <property type="evidence" value="ECO:0007669"/>
    <property type="project" value="UniProtKB-KW"/>
</dbReference>
<evidence type="ECO:0000256" key="2">
    <source>
        <dbReference type="ARBA" id="ARBA00022990"/>
    </source>
</evidence>
<proteinExistence type="inferred from homology"/>
<dbReference type="InterPro" id="IPR002108">
    <property type="entry name" value="ADF-H"/>
</dbReference>
<evidence type="ECO:0000313" key="6">
    <source>
        <dbReference type="EMBL" id="OBS81250.1"/>
    </source>
</evidence>
<evidence type="ECO:0000256" key="1">
    <source>
        <dbReference type="ARBA" id="ARBA00006844"/>
    </source>
</evidence>
<dbReference type="PANTHER" id="PTHR11913">
    <property type="entry name" value="COFILIN-RELATED"/>
    <property type="match status" value="1"/>
</dbReference>
<dbReference type="AlphaFoldDB" id="A0A1A6HTB8"/>
<comment type="similarity">
    <text evidence="1">Belongs to the actin-binding proteins ADF family.</text>
</comment>
<gene>
    <name evidence="6" type="ORF">A6R68_20545</name>
</gene>